<accession>A0ABT2YG43</accession>
<gene>
    <name evidence="1" type="ORF">LNV07_13120</name>
</gene>
<protein>
    <recommendedName>
        <fullName evidence="3">Glycosyltransferase</fullName>
    </recommendedName>
</protein>
<reference evidence="1 2" key="1">
    <citation type="submission" date="2021-11" db="EMBL/GenBank/DDBJ databases">
        <authorList>
            <person name="Liang Q."/>
            <person name="Mou H."/>
            <person name="Liu Z."/>
        </authorList>
    </citation>
    <scope>NUCLEOTIDE SEQUENCE [LARGE SCALE GENOMIC DNA]</scope>
    <source>
        <strain evidence="1 2">CHU3</strain>
    </source>
</reference>
<evidence type="ECO:0000313" key="1">
    <source>
        <dbReference type="EMBL" id="MCV2369023.1"/>
    </source>
</evidence>
<dbReference type="CDD" id="cd00761">
    <property type="entry name" value="Glyco_tranf_GTA_type"/>
    <property type="match status" value="1"/>
</dbReference>
<evidence type="ECO:0008006" key="3">
    <source>
        <dbReference type="Google" id="ProtNLM"/>
    </source>
</evidence>
<comment type="caution">
    <text evidence="1">The sequence shown here is derived from an EMBL/GenBank/DDBJ whole genome shotgun (WGS) entry which is preliminary data.</text>
</comment>
<evidence type="ECO:0000313" key="2">
    <source>
        <dbReference type="Proteomes" id="UP001209701"/>
    </source>
</evidence>
<dbReference type="SUPFAM" id="SSF53448">
    <property type="entry name" value="Nucleotide-diphospho-sugar transferases"/>
    <property type="match status" value="1"/>
</dbReference>
<dbReference type="InterPro" id="IPR029044">
    <property type="entry name" value="Nucleotide-diphossugar_trans"/>
</dbReference>
<dbReference type="Proteomes" id="UP001209701">
    <property type="component" value="Unassembled WGS sequence"/>
</dbReference>
<dbReference type="RefSeq" id="WP_263571607.1">
    <property type="nucleotide sequence ID" value="NZ_JAJIRN010000005.1"/>
</dbReference>
<proteinExistence type="predicted"/>
<dbReference type="Gene3D" id="3.90.550.10">
    <property type="entry name" value="Spore Coat Polysaccharide Biosynthesis Protein SpsA, Chain A"/>
    <property type="match status" value="1"/>
</dbReference>
<keyword evidence="2" id="KW-1185">Reference proteome</keyword>
<dbReference type="EMBL" id="JAJIRN010000005">
    <property type="protein sequence ID" value="MCV2369023.1"/>
    <property type="molecule type" value="Genomic_DNA"/>
</dbReference>
<organism evidence="1 2">
    <name type="scientific">Roseateles oligotrophus</name>
    <dbReference type="NCBI Taxonomy" id="1769250"/>
    <lineage>
        <taxon>Bacteria</taxon>
        <taxon>Pseudomonadati</taxon>
        <taxon>Pseudomonadota</taxon>
        <taxon>Betaproteobacteria</taxon>
        <taxon>Burkholderiales</taxon>
        <taxon>Sphaerotilaceae</taxon>
        <taxon>Roseateles</taxon>
    </lineage>
</organism>
<sequence>MSSTLDIHLCIQQPVGYVHSLGLLDQARYFRYQFRRLGAKVSMSKNRLRYDAINFVFGAHLGFEASQVLSHACVFVNLEQLGEGGAPVSPDYLNLLSTQAVVDYHAGNCSAYAARPSEVPVLPLLYAPYLKPAQAIPLEERPIDLLFFGSINERRQTWLDRIEALGLTVAVFDGPLYGSERDEFIAQAKAVINMHFYESSRFEQARVAHCMSLGTPVISERAPHTDLPVPFDDTVFWLKDEELEAFFRQEFKSPAFFERARQALQRFEEADPVKAYANLLLSACKTAEDHHRRRTAGAWSPPCINLEAGPAYRAGWLNLDIQASSEPDWILDLTEPLALPLSTHTAHQGQVELREAAVDVIQAGRLGADEGKLRALLGNALRLLQVGGEFQFDLPGAFGSADGLADASTQALHECVGRACSDFFWSLDWFEHRFELLENIALDLDGKPCEPERARFSRLVLRKLETSLRERTTARSRQTDLRLPGDEVAAEQMMVSNTRSQTQASGEPRKFKWSILVPTLPARRELRKRLLDILEPQVARYPDVELLVLEDNRSRQYGPKLQAMINIAQGEYVNFVDDDDLISDHYVETIYPLLTGVDCVGFSAQVSVEGGPFKSVFYSIKNKVWVDAPEGYYRNPQHLTPIRRELVLQVPWVGHYGADRTWSHKMASKGLLKTENVTNEVLYTYYATQKENREGVWR</sequence>
<name>A0ABT2YG43_9BURK</name>